<keyword evidence="1" id="KW-1133">Transmembrane helix</keyword>
<evidence type="ECO:0000256" key="1">
    <source>
        <dbReference type="SAM" id="Phobius"/>
    </source>
</evidence>
<keyword evidence="3" id="KW-1185">Reference proteome</keyword>
<feature type="transmembrane region" description="Helical" evidence="1">
    <location>
        <begin position="158"/>
        <end position="183"/>
    </location>
</feature>
<feature type="transmembrane region" description="Helical" evidence="1">
    <location>
        <begin position="195"/>
        <end position="216"/>
    </location>
</feature>
<evidence type="ECO:0008006" key="4">
    <source>
        <dbReference type="Google" id="ProtNLM"/>
    </source>
</evidence>
<keyword evidence="1" id="KW-0812">Transmembrane</keyword>
<organism evidence="2 3">
    <name type="scientific">Ktedonobacter robiniae</name>
    <dbReference type="NCBI Taxonomy" id="2778365"/>
    <lineage>
        <taxon>Bacteria</taxon>
        <taxon>Bacillati</taxon>
        <taxon>Chloroflexota</taxon>
        <taxon>Ktedonobacteria</taxon>
        <taxon>Ktedonobacterales</taxon>
        <taxon>Ktedonobacteraceae</taxon>
        <taxon>Ktedonobacter</taxon>
    </lineage>
</organism>
<sequence length="304" mass="33974">MHDTSTPSFYQRWACRLIGFYPASWRERYADEMLQILEDSPPSLKTIFDLSFNLFDAHTHQSLIQGRIPSMLQKLRTNELAVYASAIFFFLAWIVEQTRIIHTIIPSTTLFNFSSASPTLMQCLAYGFYILLVLILLGGLPLLLAACWQALKGKNYRFLLLCLLALVSPILATIVTIASTILFFRSGIAGFTSSWVELVVFAICMGLSVTFIISTIKRIEPIRLITHYALYVALILTLAMLIGVVTLLIAFLPTLVNFSTVPGDEISYPARHLLLLLVMIVTTGVAIKSLINAFQTRQGVRTTA</sequence>
<name>A0ABQ3UWY8_9CHLR</name>
<proteinExistence type="predicted"/>
<feature type="transmembrane region" description="Helical" evidence="1">
    <location>
        <begin position="228"/>
        <end position="252"/>
    </location>
</feature>
<comment type="caution">
    <text evidence="2">The sequence shown here is derived from an EMBL/GenBank/DDBJ whole genome shotgun (WGS) entry which is preliminary data.</text>
</comment>
<accession>A0ABQ3UWY8</accession>
<feature type="transmembrane region" description="Helical" evidence="1">
    <location>
        <begin position="272"/>
        <end position="291"/>
    </location>
</feature>
<dbReference type="Proteomes" id="UP000654345">
    <property type="component" value="Unassembled WGS sequence"/>
</dbReference>
<keyword evidence="1" id="KW-0472">Membrane</keyword>
<dbReference type="EMBL" id="BNJG01000002">
    <property type="protein sequence ID" value="GHO57366.1"/>
    <property type="molecule type" value="Genomic_DNA"/>
</dbReference>
<dbReference type="RefSeq" id="WP_201373777.1">
    <property type="nucleotide sequence ID" value="NZ_BNJG01000002.1"/>
</dbReference>
<evidence type="ECO:0000313" key="2">
    <source>
        <dbReference type="EMBL" id="GHO57366.1"/>
    </source>
</evidence>
<evidence type="ECO:0000313" key="3">
    <source>
        <dbReference type="Proteomes" id="UP000654345"/>
    </source>
</evidence>
<gene>
    <name evidence="2" type="ORF">KSB_58410</name>
</gene>
<feature type="transmembrane region" description="Helical" evidence="1">
    <location>
        <begin position="125"/>
        <end position="146"/>
    </location>
</feature>
<feature type="transmembrane region" description="Helical" evidence="1">
    <location>
        <begin position="80"/>
        <end position="105"/>
    </location>
</feature>
<reference evidence="2 3" key="1">
    <citation type="journal article" date="2021" name="Int. J. Syst. Evol. Microbiol.">
        <title>Reticulibacter mediterranei gen. nov., sp. nov., within the new family Reticulibacteraceae fam. nov., and Ktedonospora formicarum gen. nov., sp. nov., Ktedonobacter robiniae sp. nov., Dictyobacter formicarum sp. nov. and Dictyobacter arantiisoli sp. nov., belonging to the class Ktedonobacteria.</title>
        <authorList>
            <person name="Yabe S."/>
            <person name="Zheng Y."/>
            <person name="Wang C.M."/>
            <person name="Sakai Y."/>
            <person name="Abe K."/>
            <person name="Yokota A."/>
            <person name="Donadio S."/>
            <person name="Cavaletti L."/>
            <person name="Monciardini P."/>
        </authorList>
    </citation>
    <scope>NUCLEOTIDE SEQUENCE [LARGE SCALE GENOMIC DNA]</scope>
    <source>
        <strain evidence="2 3">SOSP1-30</strain>
    </source>
</reference>
<protein>
    <recommendedName>
        <fullName evidence="4">Yip1 domain-containing protein</fullName>
    </recommendedName>
</protein>